<comment type="caution">
    <text evidence="1">The sequence shown here is derived from an EMBL/GenBank/DDBJ whole genome shotgun (WGS) entry which is preliminary data.</text>
</comment>
<reference evidence="1" key="1">
    <citation type="journal article" date="2020" name="mSystems">
        <title>Genome- and Community-Level Interaction Insights into Carbon Utilization and Element Cycling Functions of Hydrothermarchaeota in Hydrothermal Sediment.</title>
        <authorList>
            <person name="Zhou Z."/>
            <person name="Liu Y."/>
            <person name="Xu W."/>
            <person name="Pan J."/>
            <person name="Luo Z.H."/>
            <person name="Li M."/>
        </authorList>
    </citation>
    <scope>NUCLEOTIDE SEQUENCE [LARGE SCALE GENOMIC DNA]</scope>
    <source>
        <strain evidence="1">SpSt-97</strain>
    </source>
</reference>
<sequence>MRYVEEMESGLIVHLSASTYLSRDTLSKKVITSVEKTIELGADWVNVHINVGSKNDIEQIKEVLRVAEIFDSYGIPLLVMSVANKLGTDTILVAGGVKRSDFLKVVEKVMRAGAFGIVAGRNIFQSEDLKSLGLKIQKIIHGGVEYERDLVNR</sequence>
<dbReference type="Gene3D" id="3.20.20.70">
    <property type="entry name" value="Aldolase class I"/>
    <property type="match status" value="2"/>
</dbReference>
<dbReference type="PANTHER" id="PTHR47916:SF1">
    <property type="entry name" value="3-HYDROXY-5-PHOSPHONOOXYPENTANE-2,4-DIONE THIOLASE"/>
    <property type="match status" value="1"/>
</dbReference>
<accession>A0A7C3UD39</accession>
<dbReference type="InterPro" id="IPR002915">
    <property type="entry name" value="DeoC/FbaB/LacD_aldolase"/>
</dbReference>
<proteinExistence type="predicted"/>
<name>A0A7C3UD39_9EURY</name>
<dbReference type="Pfam" id="PF01791">
    <property type="entry name" value="DeoC"/>
    <property type="match status" value="2"/>
</dbReference>
<gene>
    <name evidence="1" type="ORF">ENX77_01595</name>
</gene>
<dbReference type="InterPro" id="IPR050456">
    <property type="entry name" value="DeoC/FbaB_aldolase"/>
</dbReference>
<evidence type="ECO:0000313" key="1">
    <source>
        <dbReference type="EMBL" id="HGE65814.1"/>
    </source>
</evidence>
<dbReference type="AlphaFoldDB" id="A0A7C3UD39"/>
<dbReference type="EMBL" id="DTPI01000008">
    <property type="protein sequence ID" value="HGE65814.1"/>
    <property type="molecule type" value="Genomic_DNA"/>
</dbReference>
<protein>
    <recommendedName>
        <fullName evidence="2">Fructose-bisphosphate aldolase</fullName>
    </recommendedName>
</protein>
<organism evidence="1">
    <name type="scientific">Geoglobus ahangari</name>
    <dbReference type="NCBI Taxonomy" id="113653"/>
    <lineage>
        <taxon>Archaea</taxon>
        <taxon>Methanobacteriati</taxon>
        <taxon>Methanobacteriota</taxon>
        <taxon>Archaeoglobi</taxon>
        <taxon>Archaeoglobales</taxon>
        <taxon>Archaeoglobaceae</taxon>
        <taxon>Geoglobus</taxon>
    </lineage>
</organism>
<dbReference type="PANTHER" id="PTHR47916">
    <property type="entry name" value="FRUCTOSE-BISPHOSPHATE ALDOLASE CLASS 1"/>
    <property type="match status" value="1"/>
</dbReference>
<evidence type="ECO:0008006" key="2">
    <source>
        <dbReference type="Google" id="ProtNLM"/>
    </source>
</evidence>
<dbReference type="GO" id="GO:0016829">
    <property type="term" value="F:lyase activity"/>
    <property type="evidence" value="ECO:0007669"/>
    <property type="project" value="InterPro"/>
</dbReference>
<dbReference type="InterPro" id="IPR013785">
    <property type="entry name" value="Aldolase_TIM"/>
</dbReference>
<dbReference type="SUPFAM" id="SSF51569">
    <property type="entry name" value="Aldolase"/>
    <property type="match status" value="1"/>
</dbReference>